<dbReference type="Gene3D" id="3.30.1460.10">
    <property type="match status" value="1"/>
</dbReference>
<keyword evidence="2" id="KW-1185">Reference proteome</keyword>
<name>A0A367YXQ2_9ACTN</name>
<accession>A0A367YXQ2</accession>
<evidence type="ECO:0000313" key="1">
    <source>
        <dbReference type="EMBL" id="RCK70685.1"/>
    </source>
</evidence>
<reference evidence="1 2" key="1">
    <citation type="submission" date="2018-07" db="EMBL/GenBank/DDBJ databases">
        <title>Desertimonas flava gen. nov. sp. nov.</title>
        <authorList>
            <person name="Liu S."/>
        </authorList>
    </citation>
    <scope>NUCLEOTIDE SEQUENCE [LARGE SCALE GENOMIC DNA]</scope>
    <source>
        <strain evidence="1 2">16Sb5-5</strain>
    </source>
</reference>
<evidence type="ECO:0000313" key="2">
    <source>
        <dbReference type="Proteomes" id="UP000252770"/>
    </source>
</evidence>
<proteinExistence type="predicted"/>
<sequence length="162" mass="18001">MRERVIALVRGHLDGSGLRWAETAPGTFTVTLPGEHKLSTECALVVADHTLQVRAFVARRPDEHAAEVHRWLLQRNLSGYGVAFSLDHHGDIHLTGRLSLEVVTAAELDRLLGEVARVADESFDTIVGTGFRTAIEREWRWRLARGEPTANLAAFEHLRPPG</sequence>
<dbReference type="Proteomes" id="UP000252770">
    <property type="component" value="Unassembled WGS sequence"/>
</dbReference>
<comment type="caution">
    <text evidence="1">The sequence shown here is derived from an EMBL/GenBank/DDBJ whole genome shotgun (WGS) entry which is preliminary data.</text>
</comment>
<dbReference type="EMBL" id="QOUI01000002">
    <property type="protein sequence ID" value="RCK70685.1"/>
    <property type="molecule type" value="Genomic_DNA"/>
</dbReference>
<dbReference type="RefSeq" id="WP_114125455.1">
    <property type="nucleotide sequence ID" value="NZ_QOUI01000002.1"/>
</dbReference>
<organism evidence="1 2">
    <name type="scientific">Desertihabitans brevis</name>
    <dbReference type="NCBI Taxonomy" id="2268447"/>
    <lineage>
        <taxon>Bacteria</taxon>
        <taxon>Bacillati</taxon>
        <taxon>Actinomycetota</taxon>
        <taxon>Actinomycetes</taxon>
        <taxon>Propionibacteriales</taxon>
        <taxon>Propionibacteriaceae</taxon>
        <taxon>Desertihabitans</taxon>
    </lineage>
</organism>
<dbReference type="AlphaFoldDB" id="A0A367YXQ2"/>
<protein>
    <submittedName>
        <fullName evidence="1">YbjN domain-containing protein</fullName>
    </submittedName>
</protein>
<dbReference type="SUPFAM" id="SSF69635">
    <property type="entry name" value="Type III secretory system chaperone-like"/>
    <property type="match status" value="1"/>
</dbReference>
<dbReference type="InterPro" id="IPR019660">
    <property type="entry name" value="Put_sensory_transdc_reg_YbjN"/>
</dbReference>
<dbReference type="Pfam" id="PF10722">
    <property type="entry name" value="YbjN"/>
    <property type="match status" value="1"/>
</dbReference>
<gene>
    <name evidence="1" type="ORF">DT076_04550</name>
</gene>